<dbReference type="OrthoDB" id="5137722at2"/>
<dbReference type="AlphaFoldDB" id="A0A4Z1E4F6"/>
<organism evidence="1 2">
    <name type="scientific">Serinibacter arcticus</name>
    <dbReference type="NCBI Taxonomy" id="1655435"/>
    <lineage>
        <taxon>Bacteria</taxon>
        <taxon>Bacillati</taxon>
        <taxon>Actinomycetota</taxon>
        <taxon>Actinomycetes</taxon>
        <taxon>Micrococcales</taxon>
        <taxon>Beutenbergiaceae</taxon>
        <taxon>Serinibacter</taxon>
    </lineage>
</organism>
<keyword evidence="2" id="KW-1185">Reference proteome</keyword>
<comment type="caution">
    <text evidence="1">The sequence shown here is derived from an EMBL/GenBank/DDBJ whole genome shotgun (WGS) entry which is preliminary data.</text>
</comment>
<gene>
    <name evidence="1" type="ORF">SERN_2220</name>
</gene>
<proteinExistence type="predicted"/>
<dbReference type="SUPFAM" id="SSF56112">
    <property type="entry name" value="Protein kinase-like (PK-like)"/>
    <property type="match status" value="1"/>
</dbReference>
<name>A0A4Z1E4F6_9MICO</name>
<evidence type="ECO:0000313" key="1">
    <source>
        <dbReference type="EMBL" id="TGO04627.1"/>
    </source>
</evidence>
<dbReference type="Gene3D" id="1.10.510.10">
    <property type="entry name" value="Transferase(Phosphotransferase) domain 1"/>
    <property type="match status" value="1"/>
</dbReference>
<dbReference type="EMBL" id="RHPJ01000003">
    <property type="protein sequence ID" value="TGO04627.1"/>
    <property type="molecule type" value="Genomic_DNA"/>
</dbReference>
<dbReference type="InterPro" id="IPR011009">
    <property type="entry name" value="Kinase-like_dom_sf"/>
</dbReference>
<protein>
    <submittedName>
        <fullName evidence="1">Adenylate cyclase</fullName>
    </submittedName>
</protein>
<sequence>MTTGRGTASTILGAVASEDLYGAHDGEAARRRARRTLRILRARVHPDRAVEEGLDREVAHAAFVRLGELYDVWLAADAAEERRATAVATVVGERGRYPLGDLVAVGTWSNLYAAGPGRVAKVARTEAAAPRAATVVRALRTLGSATAPGTANAWLAPSLPRLLDAGEVVGPDGRRAAVVLREDSPATGFVSLEQVRLAHGGGLDGRDWAWMARRILRALVGVHELGLVHGAVVASNVLIHPEQHGVVLAGWGTSTRPGSPVPATIASHAEDYPPEVGGAVGPGLDVWMFARLMQRMLRPSEARQLRFAAGCLQVSPSMRPSALDLTREYDDLLERTYGPRVFRPFAMPTTVGTTAAPA</sequence>
<dbReference type="Proteomes" id="UP000297318">
    <property type="component" value="Unassembled WGS sequence"/>
</dbReference>
<dbReference type="RefSeq" id="WP_135850202.1">
    <property type="nucleotide sequence ID" value="NZ_RHPJ01000003.1"/>
</dbReference>
<accession>A0A4Z1E4F6</accession>
<evidence type="ECO:0000313" key="2">
    <source>
        <dbReference type="Proteomes" id="UP000297318"/>
    </source>
</evidence>
<reference evidence="1 2" key="1">
    <citation type="submission" date="2018-11" db="EMBL/GenBank/DDBJ databases">
        <title>Complete genome sequencing of the Actinobacteria Serinibacter sp. K3-2.</title>
        <authorList>
            <person name="Rakitin A.L."/>
            <person name="Beletsky A.V."/>
            <person name="Mardanov A.V."/>
            <person name="Ravin N.V."/>
            <person name="Gromova A.S."/>
            <person name="Filippova S.N."/>
            <person name="Gal'Chenko V.F."/>
        </authorList>
    </citation>
    <scope>NUCLEOTIDE SEQUENCE [LARGE SCALE GENOMIC DNA]</scope>
    <source>
        <strain evidence="1 2">K3-2</strain>
    </source>
</reference>